<dbReference type="OrthoDB" id="9803739at2"/>
<gene>
    <name evidence="3" type="ORF">SAMN05216389_13016</name>
</gene>
<proteinExistence type="inferred from homology"/>
<dbReference type="Pfam" id="PF01177">
    <property type="entry name" value="Asp_Glu_race"/>
    <property type="match status" value="1"/>
</dbReference>
<dbReference type="PANTHER" id="PTHR21198:SF7">
    <property type="entry name" value="ASPARTATE-GLUTAMATE RACEMASE FAMILY"/>
    <property type="match status" value="1"/>
</dbReference>
<dbReference type="Gene3D" id="3.40.50.1860">
    <property type="match status" value="2"/>
</dbReference>
<organism evidence="3 4">
    <name type="scientific">Oceanobacillus limi</name>
    <dbReference type="NCBI Taxonomy" id="930131"/>
    <lineage>
        <taxon>Bacteria</taxon>
        <taxon>Bacillati</taxon>
        <taxon>Bacillota</taxon>
        <taxon>Bacilli</taxon>
        <taxon>Bacillales</taxon>
        <taxon>Bacillaceae</taxon>
        <taxon>Oceanobacillus</taxon>
    </lineage>
</organism>
<dbReference type="RefSeq" id="WP_090872869.1">
    <property type="nucleotide sequence ID" value="NZ_FOHE01000030.1"/>
</dbReference>
<dbReference type="AlphaFoldDB" id="A0A1I0H9N8"/>
<protein>
    <submittedName>
        <fullName evidence="3">Aspartate racemase</fullName>
    </submittedName>
</protein>
<evidence type="ECO:0000256" key="1">
    <source>
        <dbReference type="ARBA" id="ARBA00007847"/>
    </source>
</evidence>
<sequence>MTKKKLGILGGMGPKATSVFFEKIISNTVAHKDQDHLDMVILNHASLPDRTVSILENKKQEFLDAVRQDFMLFDQSGVSNIAIPCNTSHYLIEEMQSMTDINIINMVQGTVEYIRDKFGEHRKVAILATDGTIQSGVYENECKKHGIEPFVPNKELQQKVMQTIYKIKSDVDFKASEFESIINEVITKENCTDVILGCTELSCIDISEELKSYCVDPMDILVRLSITLSGKTTI</sequence>
<dbReference type="EMBL" id="FOHE01000030">
    <property type="protein sequence ID" value="SET80481.1"/>
    <property type="molecule type" value="Genomic_DNA"/>
</dbReference>
<dbReference type="GO" id="GO:0047661">
    <property type="term" value="F:amino-acid racemase activity"/>
    <property type="evidence" value="ECO:0007669"/>
    <property type="project" value="InterPro"/>
</dbReference>
<dbReference type="NCBIfam" id="TIGR00035">
    <property type="entry name" value="asp_race"/>
    <property type="match status" value="1"/>
</dbReference>
<comment type="similarity">
    <text evidence="1">Belongs to the aspartate/glutamate racemases family.</text>
</comment>
<dbReference type="STRING" id="930131.SAMN05216389_13016"/>
<dbReference type="InterPro" id="IPR015942">
    <property type="entry name" value="Asp/Glu/hydantoin_racemase"/>
</dbReference>
<evidence type="ECO:0000313" key="3">
    <source>
        <dbReference type="EMBL" id="SET80481.1"/>
    </source>
</evidence>
<dbReference type="InterPro" id="IPR004380">
    <property type="entry name" value="Asp_race"/>
</dbReference>
<dbReference type="SUPFAM" id="SSF53681">
    <property type="entry name" value="Aspartate/glutamate racemase"/>
    <property type="match status" value="2"/>
</dbReference>
<keyword evidence="2" id="KW-0413">Isomerase</keyword>
<keyword evidence="4" id="KW-1185">Reference proteome</keyword>
<dbReference type="InterPro" id="IPR001920">
    <property type="entry name" value="Asp/Glu_race"/>
</dbReference>
<reference evidence="3 4" key="1">
    <citation type="submission" date="2016-10" db="EMBL/GenBank/DDBJ databases">
        <authorList>
            <person name="de Groot N.N."/>
        </authorList>
    </citation>
    <scope>NUCLEOTIDE SEQUENCE [LARGE SCALE GENOMIC DNA]</scope>
    <source>
        <strain evidence="3 4">IBRC-M 10780</strain>
    </source>
</reference>
<evidence type="ECO:0000313" key="4">
    <source>
        <dbReference type="Proteomes" id="UP000198618"/>
    </source>
</evidence>
<name>A0A1I0H9N8_9BACI</name>
<evidence type="ECO:0000256" key="2">
    <source>
        <dbReference type="ARBA" id="ARBA00023235"/>
    </source>
</evidence>
<dbReference type="PANTHER" id="PTHR21198">
    <property type="entry name" value="GLUTAMATE RACEMASE"/>
    <property type="match status" value="1"/>
</dbReference>
<accession>A0A1I0H9N8</accession>
<dbReference type="Proteomes" id="UP000198618">
    <property type="component" value="Unassembled WGS sequence"/>
</dbReference>